<evidence type="ECO:0000256" key="1">
    <source>
        <dbReference type="ARBA" id="ARBA00005788"/>
    </source>
</evidence>
<accession>A0A067MII6</accession>
<organism evidence="3 4">
    <name type="scientific">Botryobasidium botryosum (strain FD-172 SS1)</name>
    <dbReference type="NCBI Taxonomy" id="930990"/>
    <lineage>
        <taxon>Eukaryota</taxon>
        <taxon>Fungi</taxon>
        <taxon>Dikarya</taxon>
        <taxon>Basidiomycota</taxon>
        <taxon>Agaricomycotina</taxon>
        <taxon>Agaricomycetes</taxon>
        <taxon>Cantharellales</taxon>
        <taxon>Botryobasidiaceae</taxon>
        <taxon>Botryobasidium</taxon>
    </lineage>
</organism>
<evidence type="ECO:0000313" key="4">
    <source>
        <dbReference type="Proteomes" id="UP000027195"/>
    </source>
</evidence>
<feature type="domain" description="Mug135-like C-terminal" evidence="2">
    <location>
        <begin position="118"/>
        <end position="192"/>
    </location>
</feature>
<dbReference type="AlphaFoldDB" id="A0A067MII6"/>
<reference evidence="4" key="1">
    <citation type="journal article" date="2014" name="Proc. Natl. Acad. Sci. U.S.A.">
        <title>Extensive sampling of basidiomycete genomes demonstrates inadequacy of the white-rot/brown-rot paradigm for wood decay fungi.</title>
        <authorList>
            <person name="Riley R."/>
            <person name="Salamov A.A."/>
            <person name="Brown D.W."/>
            <person name="Nagy L.G."/>
            <person name="Floudas D."/>
            <person name="Held B.W."/>
            <person name="Levasseur A."/>
            <person name="Lombard V."/>
            <person name="Morin E."/>
            <person name="Otillar R."/>
            <person name="Lindquist E.A."/>
            <person name="Sun H."/>
            <person name="LaButti K.M."/>
            <person name="Schmutz J."/>
            <person name="Jabbour D."/>
            <person name="Luo H."/>
            <person name="Baker S.E."/>
            <person name="Pisabarro A.G."/>
            <person name="Walton J.D."/>
            <person name="Blanchette R.A."/>
            <person name="Henrissat B."/>
            <person name="Martin F."/>
            <person name="Cullen D."/>
            <person name="Hibbett D.S."/>
            <person name="Grigoriev I.V."/>
        </authorList>
    </citation>
    <scope>NUCLEOTIDE SEQUENCE [LARGE SCALE GENOMIC DNA]</scope>
    <source>
        <strain evidence="4">FD-172 SS1</strain>
    </source>
</reference>
<name>A0A067MII6_BOTB1</name>
<gene>
    <name evidence="3" type="ORF">BOTBODRAFT_35140</name>
</gene>
<dbReference type="Pfam" id="PF08593">
    <property type="entry name" value="Mug135_C"/>
    <property type="match status" value="1"/>
</dbReference>
<sequence length="198" mass="22204">MTSHQRWAKASSTTIGLSKADALLVRYKFASNPQFKVARFRHQHDPTELPAMENYAHNLNFGNQPSGAQHHPPDVDALAADLAQVQLQTPPWFEHAIRPYLAAIEKSLADIRTTAALAYNYQCLIGCVRTYKVVPFPNGQLPPNSLPAITSSIALRDMSDEHVIAYYRGYCDPHGPCPEREEMIQKTLIKIGGWPHKF</sequence>
<evidence type="ECO:0000259" key="2">
    <source>
        <dbReference type="Pfam" id="PF08593"/>
    </source>
</evidence>
<evidence type="ECO:0000313" key="3">
    <source>
        <dbReference type="EMBL" id="KDQ11707.1"/>
    </source>
</evidence>
<dbReference type="InterPro" id="IPR013902">
    <property type="entry name" value="Mug135-like_C"/>
</dbReference>
<dbReference type="Proteomes" id="UP000027195">
    <property type="component" value="Unassembled WGS sequence"/>
</dbReference>
<protein>
    <recommendedName>
        <fullName evidence="2">Mug135-like C-terminal domain-containing protein</fullName>
    </recommendedName>
</protein>
<proteinExistence type="inferred from homology"/>
<dbReference type="HOGENOM" id="CLU_1377911_0_0_1"/>
<dbReference type="InParanoid" id="A0A067MII6"/>
<keyword evidence="4" id="KW-1185">Reference proteome</keyword>
<comment type="similarity">
    <text evidence="1">Belongs to the UPF0612 family.</text>
</comment>
<dbReference type="EMBL" id="KL198056">
    <property type="protein sequence ID" value="KDQ11707.1"/>
    <property type="molecule type" value="Genomic_DNA"/>
</dbReference>